<sequence length="545" mass="56316">MKQEKKGKDGANGPGSSGSPSAPTAAAPKASEPATGGPASAPEEKKDQVTQTEPSSGTVPRGTPASPEPTPEQTTVTPSGNTHDPGSKAPDTQNGNDLPKADSNGEGNDDPPPPNPPKPKPNPNPDQVASERSSPGGHLAHGVSGGAGKGGGAGGSASSGPGSTGHQNPGSSGTGTSGGTQHTQKDGLSLNDPGPNVLGKVGGAFAAGIPPYTTHPKTPDDKINLSPTPDVPDLTADVLTATTPVLFFLSAVIVALLGYSLWKVNELGSSWNHVTGQEDTVGVRMSRVLTVELDMQAPPPNNTLLLTPGKGQPTKDASDQKPGKSGKPKSKVGEEGSLPPSTQNNVQSEKKENKPQGTEVNNGTDNQTPEQNKDPVSPSASPVKTSATDGKSGKPDSKVGTEAILVASKNKAQIKETSEQARGLCSTLARTISRNKWWIPATVAVLFIYMWALHYRRLFPASNSAATWGAPAFLGAVAGSIAFMLLIMLIRFYYRRGKAKVPKKALKDKISSQGEKKPEAPNKPEVPDKQDAPKKVEESEKPKAL</sequence>
<dbReference type="GeneID" id="24267253"/>
<keyword evidence="2" id="KW-0812">Transmembrane</keyword>
<feature type="transmembrane region" description="Helical" evidence="2">
    <location>
        <begin position="245"/>
        <end position="262"/>
    </location>
</feature>
<feature type="transmembrane region" description="Helical" evidence="2">
    <location>
        <begin position="473"/>
        <end position="494"/>
    </location>
</feature>
<proteinExistence type="predicted"/>
<feature type="region of interest" description="Disordered" evidence="1">
    <location>
        <begin position="1"/>
        <end position="202"/>
    </location>
</feature>
<feature type="region of interest" description="Disordered" evidence="1">
    <location>
        <begin position="505"/>
        <end position="545"/>
    </location>
</feature>
<feature type="compositionally biased region" description="Polar residues" evidence="1">
    <location>
        <begin position="79"/>
        <end position="96"/>
    </location>
</feature>
<keyword evidence="2" id="KW-1133">Transmembrane helix</keyword>
<accession>A0A0D9QN20</accession>
<feature type="compositionally biased region" description="Low complexity" evidence="1">
    <location>
        <begin position="17"/>
        <end position="36"/>
    </location>
</feature>
<dbReference type="Proteomes" id="UP000054561">
    <property type="component" value="Unassembled WGS sequence"/>
</dbReference>
<dbReference type="RefSeq" id="XP_012334997.1">
    <property type="nucleotide sequence ID" value="XM_012479574.1"/>
</dbReference>
<evidence type="ECO:0000313" key="4">
    <source>
        <dbReference type="Proteomes" id="UP000054561"/>
    </source>
</evidence>
<name>A0A0D9QN20_PLAFR</name>
<feature type="transmembrane region" description="Helical" evidence="2">
    <location>
        <begin position="437"/>
        <end position="453"/>
    </location>
</feature>
<feature type="compositionally biased region" description="Pro residues" evidence="1">
    <location>
        <begin position="110"/>
        <end position="124"/>
    </location>
</feature>
<feature type="region of interest" description="Disordered" evidence="1">
    <location>
        <begin position="209"/>
        <end position="228"/>
    </location>
</feature>
<protein>
    <submittedName>
        <fullName evidence="3">Uncharacterized protein</fullName>
    </submittedName>
</protein>
<dbReference type="EMBL" id="KQ001662">
    <property type="protein sequence ID" value="KJP88323.1"/>
    <property type="molecule type" value="Genomic_DNA"/>
</dbReference>
<feature type="compositionally biased region" description="Gly residues" evidence="1">
    <location>
        <begin position="143"/>
        <end position="157"/>
    </location>
</feature>
<keyword evidence="4" id="KW-1185">Reference proteome</keyword>
<dbReference type="VEuPathDB" id="PlasmoDB:AK88_01939"/>
<feature type="compositionally biased region" description="Polar residues" evidence="1">
    <location>
        <begin position="355"/>
        <end position="370"/>
    </location>
</feature>
<reference evidence="3 4" key="1">
    <citation type="submission" date="2014-03" db="EMBL/GenBank/DDBJ databases">
        <title>The Genome Sequence of Plasmodium fragile nilgiri.</title>
        <authorList>
            <consortium name="The Broad Institute Genomics Platform"/>
            <consortium name="The Broad Institute Genome Sequencing Center for Infectious Disease"/>
            <person name="Neafsey D."/>
            <person name="Duraisingh M."/>
            <person name="Young S.K."/>
            <person name="Zeng Q."/>
            <person name="Gargeya S."/>
            <person name="Abouelleil A."/>
            <person name="Alvarado L."/>
            <person name="Chapman S.B."/>
            <person name="Gainer-Dewar J."/>
            <person name="Goldberg J."/>
            <person name="Griggs A."/>
            <person name="Gujja S."/>
            <person name="Hansen M."/>
            <person name="Howarth C."/>
            <person name="Imamovic A."/>
            <person name="Larimer J."/>
            <person name="Pearson M."/>
            <person name="Poon T.W."/>
            <person name="Priest M."/>
            <person name="Roberts A."/>
            <person name="Saif S."/>
            <person name="Shea T."/>
            <person name="Sykes S."/>
            <person name="Wortman J."/>
            <person name="Nusbaum C."/>
            <person name="Birren B."/>
        </authorList>
    </citation>
    <scope>NUCLEOTIDE SEQUENCE [LARGE SCALE GENOMIC DNA]</scope>
    <source>
        <strain evidence="4">nilgiri</strain>
    </source>
</reference>
<evidence type="ECO:0000256" key="1">
    <source>
        <dbReference type="SAM" id="MobiDB-lite"/>
    </source>
</evidence>
<organism evidence="3 4">
    <name type="scientific">Plasmodium fragile</name>
    <dbReference type="NCBI Taxonomy" id="5857"/>
    <lineage>
        <taxon>Eukaryota</taxon>
        <taxon>Sar</taxon>
        <taxon>Alveolata</taxon>
        <taxon>Apicomplexa</taxon>
        <taxon>Aconoidasida</taxon>
        <taxon>Haemosporida</taxon>
        <taxon>Plasmodiidae</taxon>
        <taxon>Plasmodium</taxon>
        <taxon>Plasmodium (Plasmodium)</taxon>
    </lineage>
</organism>
<evidence type="ECO:0000313" key="3">
    <source>
        <dbReference type="EMBL" id="KJP88323.1"/>
    </source>
</evidence>
<keyword evidence="2" id="KW-0472">Membrane</keyword>
<evidence type="ECO:0000256" key="2">
    <source>
        <dbReference type="SAM" id="Phobius"/>
    </source>
</evidence>
<feature type="compositionally biased region" description="Polar residues" evidence="1">
    <location>
        <begin position="378"/>
        <end position="389"/>
    </location>
</feature>
<feature type="region of interest" description="Disordered" evidence="1">
    <location>
        <begin position="293"/>
        <end position="398"/>
    </location>
</feature>
<gene>
    <name evidence="3" type="ORF">AK88_01939</name>
</gene>
<feature type="compositionally biased region" description="Polar residues" evidence="1">
    <location>
        <begin position="49"/>
        <end position="58"/>
    </location>
</feature>
<dbReference type="AlphaFoldDB" id="A0A0D9QN20"/>